<evidence type="ECO:0000313" key="2">
    <source>
        <dbReference type="Proteomes" id="UP000673691"/>
    </source>
</evidence>
<sequence length="75" mass="8488">FFSPAPSHAWDTFSSSFTNIDYRARPPGLNRHVPQQSPTVPPHRVAEFVRPGIWLPPVAVHDAKRTLFSFLCDLC</sequence>
<gene>
    <name evidence="1" type="ORF">BJ554DRAFT_870</name>
</gene>
<accession>A0A8H7ZT10</accession>
<dbReference type="Proteomes" id="UP000673691">
    <property type="component" value="Unassembled WGS sequence"/>
</dbReference>
<organism evidence="1 2">
    <name type="scientific">Olpidium bornovanus</name>
    <dbReference type="NCBI Taxonomy" id="278681"/>
    <lineage>
        <taxon>Eukaryota</taxon>
        <taxon>Fungi</taxon>
        <taxon>Fungi incertae sedis</taxon>
        <taxon>Olpidiomycota</taxon>
        <taxon>Olpidiomycotina</taxon>
        <taxon>Olpidiomycetes</taxon>
        <taxon>Olpidiales</taxon>
        <taxon>Olpidiaceae</taxon>
        <taxon>Olpidium</taxon>
    </lineage>
</organism>
<comment type="caution">
    <text evidence="1">The sequence shown here is derived from an EMBL/GenBank/DDBJ whole genome shotgun (WGS) entry which is preliminary data.</text>
</comment>
<reference evidence="1 2" key="1">
    <citation type="journal article" name="Sci. Rep.">
        <title>Genome-scale phylogenetic analyses confirm Olpidium as the closest living zoosporic fungus to the non-flagellated, terrestrial fungi.</title>
        <authorList>
            <person name="Chang Y."/>
            <person name="Rochon D."/>
            <person name="Sekimoto S."/>
            <person name="Wang Y."/>
            <person name="Chovatia M."/>
            <person name="Sandor L."/>
            <person name="Salamov A."/>
            <person name="Grigoriev I.V."/>
            <person name="Stajich J.E."/>
            <person name="Spatafora J.W."/>
        </authorList>
    </citation>
    <scope>NUCLEOTIDE SEQUENCE [LARGE SCALE GENOMIC DNA]</scope>
    <source>
        <strain evidence="1">S191</strain>
    </source>
</reference>
<keyword evidence="2" id="KW-1185">Reference proteome</keyword>
<dbReference type="AlphaFoldDB" id="A0A8H7ZT10"/>
<evidence type="ECO:0000313" key="1">
    <source>
        <dbReference type="EMBL" id="KAG5458832.1"/>
    </source>
</evidence>
<name>A0A8H7ZT10_9FUNG</name>
<proteinExistence type="predicted"/>
<feature type="non-terminal residue" evidence="1">
    <location>
        <position position="1"/>
    </location>
</feature>
<dbReference type="EMBL" id="JAEFCI010007830">
    <property type="protein sequence ID" value="KAG5458832.1"/>
    <property type="molecule type" value="Genomic_DNA"/>
</dbReference>
<protein>
    <submittedName>
        <fullName evidence="1">Uncharacterized protein</fullName>
    </submittedName>
</protein>